<gene>
    <name evidence="2" type="ORF">EWH70_05030</name>
</gene>
<reference evidence="2 3" key="1">
    <citation type="submission" date="2019-02" db="EMBL/GenBank/DDBJ databases">
        <title>Draft genome sequence of Amycolatopsis sp. 8-3EHSu isolated from roots of Suaeda maritima.</title>
        <authorList>
            <person name="Duangmal K."/>
            <person name="Chantavorakit T."/>
        </authorList>
    </citation>
    <scope>NUCLEOTIDE SEQUENCE [LARGE SCALE GENOMIC DNA]</scope>
    <source>
        <strain evidence="2 3">8-3EHSu</strain>
    </source>
</reference>
<evidence type="ECO:0000313" key="3">
    <source>
        <dbReference type="Proteomes" id="UP000292003"/>
    </source>
</evidence>
<evidence type="ECO:0000313" key="2">
    <source>
        <dbReference type="EMBL" id="RZQ65466.1"/>
    </source>
</evidence>
<dbReference type="AlphaFoldDB" id="A0A4Q7JEE1"/>
<dbReference type="OrthoDB" id="3700944at2"/>
<sequence length="181" mass="19361">MAGCGSDPAPQQQPQTPASPPAPSPAAQRPRDLPIAGVDPCSLFTQQQLDELKVTRKPKQLEADDQRDGPTCSLGVSVGQPHYTYYVELIADADLQDWVSGRHAENSMTSEPADVAGYPALTRFARGESPSDCETMVGVAQGQTLRSQMYPVTQGVFDQKQLCDMAKQAATAAVRTLEAKG</sequence>
<dbReference type="Proteomes" id="UP000292003">
    <property type="component" value="Unassembled WGS sequence"/>
</dbReference>
<protein>
    <submittedName>
        <fullName evidence="2">DUF3558 domain-containing protein</fullName>
    </submittedName>
</protein>
<accession>A0A4Q7JEE1</accession>
<feature type="region of interest" description="Disordered" evidence="1">
    <location>
        <begin position="1"/>
        <end position="41"/>
    </location>
</feature>
<dbReference type="EMBL" id="SFCC01000002">
    <property type="protein sequence ID" value="RZQ65466.1"/>
    <property type="molecule type" value="Genomic_DNA"/>
</dbReference>
<dbReference type="Pfam" id="PF12079">
    <property type="entry name" value="DUF3558"/>
    <property type="match status" value="1"/>
</dbReference>
<keyword evidence="3" id="KW-1185">Reference proteome</keyword>
<dbReference type="InterPro" id="IPR024520">
    <property type="entry name" value="DUF3558"/>
</dbReference>
<comment type="caution">
    <text evidence="2">The sequence shown here is derived from an EMBL/GenBank/DDBJ whole genome shotgun (WGS) entry which is preliminary data.</text>
</comment>
<feature type="region of interest" description="Disordered" evidence="1">
    <location>
        <begin position="54"/>
        <end position="73"/>
    </location>
</feature>
<evidence type="ECO:0000256" key="1">
    <source>
        <dbReference type="SAM" id="MobiDB-lite"/>
    </source>
</evidence>
<organism evidence="2 3">
    <name type="scientific">Amycolatopsis suaedae</name>
    <dbReference type="NCBI Taxonomy" id="2510978"/>
    <lineage>
        <taxon>Bacteria</taxon>
        <taxon>Bacillati</taxon>
        <taxon>Actinomycetota</taxon>
        <taxon>Actinomycetes</taxon>
        <taxon>Pseudonocardiales</taxon>
        <taxon>Pseudonocardiaceae</taxon>
        <taxon>Amycolatopsis</taxon>
    </lineage>
</organism>
<feature type="compositionally biased region" description="Basic and acidic residues" evidence="1">
    <location>
        <begin position="54"/>
        <end position="68"/>
    </location>
</feature>
<name>A0A4Q7JEE1_9PSEU</name>
<proteinExistence type="predicted"/>